<dbReference type="PANTHER" id="PTHR32347:SF23">
    <property type="entry name" value="BLL5650 PROTEIN"/>
    <property type="match status" value="1"/>
</dbReference>
<evidence type="ECO:0000259" key="4">
    <source>
        <dbReference type="Pfam" id="PF25990"/>
    </source>
</evidence>
<dbReference type="InterPro" id="IPR050465">
    <property type="entry name" value="UPF0194_transport"/>
</dbReference>
<dbReference type="Proteomes" id="UP001299068">
    <property type="component" value="Unassembled WGS sequence"/>
</dbReference>
<dbReference type="InterPro" id="IPR058627">
    <property type="entry name" value="MdtA-like_C"/>
</dbReference>
<evidence type="ECO:0000256" key="1">
    <source>
        <dbReference type="ARBA" id="ARBA00004196"/>
    </source>
</evidence>
<organism evidence="5 6">
    <name type="scientific">Clostridium sardiniense</name>
    <name type="common">Clostridium absonum</name>
    <dbReference type="NCBI Taxonomy" id="29369"/>
    <lineage>
        <taxon>Bacteria</taxon>
        <taxon>Bacillati</taxon>
        <taxon>Bacillota</taxon>
        <taxon>Clostridia</taxon>
        <taxon>Eubacteriales</taxon>
        <taxon>Clostridiaceae</taxon>
        <taxon>Clostridium</taxon>
    </lineage>
</organism>
<accession>A0ABS7KUB4</accession>
<dbReference type="PANTHER" id="PTHR32347">
    <property type="entry name" value="EFFLUX SYSTEM COMPONENT YKNX-RELATED"/>
    <property type="match status" value="1"/>
</dbReference>
<dbReference type="InterPro" id="IPR058636">
    <property type="entry name" value="Beta-barrel_YknX"/>
</dbReference>
<dbReference type="RefSeq" id="WP_221859001.1">
    <property type="nucleotide sequence ID" value="NZ_JAIKTU010000002.1"/>
</dbReference>
<reference evidence="5 6" key="1">
    <citation type="journal article" date="2021" name="Cell Host Microbe">
        <title>in vivo commensal control of Clostridioides difficile virulence.</title>
        <authorList>
            <person name="Girinathan B.P."/>
            <person name="Dibenedetto N."/>
            <person name="Worley J.N."/>
            <person name="Peltier J."/>
            <person name="Arrieta-Ortiz M.L."/>
            <person name="Rupa Christinal Immanuel S."/>
            <person name="Lavin R."/>
            <person name="Delaney M.L."/>
            <person name="Cummins C."/>
            <person name="Hoffmann M."/>
            <person name="Luo Y."/>
            <person name="Gonzalez-Escalona N."/>
            <person name="Allard M."/>
            <person name="Onderdonk A.B."/>
            <person name="Gerber G.K."/>
            <person name="Sonenshein A.L."/>
            <person name="Baliga N."/>
            <person name="Dupuy B."/>
            <person name="Bry L."/>
        </authorList>
    </citation>
    <scope>NUCLEOTIDE SEQUENCE [LARGE SCALE GENOMIC DNA]</scope>
    <source>
        <strain evidence="5 6">DSM 599</strain>
    </source>
</reference>
<sequence>MSKKAKTIIITVICTIAILGAGAAFTISKAKEKIEQNVDVYQTATVSKGELKVSVSSSGMVVPENKIKPDYDNLEFELTVDEIDVVNLKKGQTVNIDINAFPDKKFKGKIESIADAGNTVNGVTTYSVIVSFDKSINGLKAGMTGTGTITTEKKDNILYIPIEAINQNDSGENYVIIPSTKEEKIVKTGIHNDDSIQITEGLSSGDEVQLPTLVKKQTNGFPPMMNSSK</sequence>
<name>A0ABS7KUB4_CLOSR</name>
<protein>
    <submittedName>
        <fullName evidence="5">Efflux RND transporter periplasmic adaptor subunit</fullName>
    </submittedName>
</protein>
<dbReference type="Pfam" id="PF25990">
    <property type="entry name" value="Beta-barrel_YknX"/>
    <property type="match status" value="1"/>
</dbReference>
<evidence type="ECO:0000259" key="3">
    <source>
        <dbReference type="Pfam" id="PF25967"/>
    </source>
</evidence>
<dbReference type="Gene3D" id="2.40.30.170">
    <property type="match status" value="1"/>
</dbReference>
<feature type="domain" description="Multidrug resistance protein MdtA-like C-terminal permuted SH3" evidence="3">
    <location>
        <begin position="156"/>
        <end position="208"/>
    </location>
</feature>
<keyword evidence="2" id="KW-0175">Coiled coil</keyword>
<evidence type="ECO:0000313" key="6">
    <source>
        <dbReference type="Proteomes" id="UP001299068"/>
    </source>
</evidence>
<dbReference type="Gene3D" id="2.40.420.20">
    <property type="match status" value="1"/>
</dbReference>
<dbReference type="Pfam" id="PF25967">
    <property type="entry name" value="RND-MFP_C"/>
    <property type="match status" value="1"/>
</dbReference>
<keyword evidence="6" id="KW-1185">Reference proteome</keyword>
<comment type="caution">
    <text evidence="5">The sequence shown here is derived from an EMBL/GenBank/DDBJ whole genome shotgun (WGS) entry which is preliminary data.</text>
</comment>
<feature type="domain" description="YknX-like beta-barrel" evidence="4">
    <location>
        <begin position="77"/>
        <end position="144"/>
    </location>
</feature>
<evidence type="ECO:0000313" key="5">
    <source>
        <dbReference type="EMBL" id="MBY0754411.1"/>
    </source>
</evidence>
<evidence type="ECO:0000256" key="2">
    <source>
        <dbReference type="ARBA" id="ARBA00023054"/>
    </source>
</evidence>
<dbReference type="EMBL" id="JAIKTU010000002">
    <property type="protein sequence ID" value="MBY0754411.1"/>
    <property type="molecule type" value="Genomic_DNA"/>
</dbReference>
<gene>
    <name evidence="5" type="ORF">K5V21_02975</name>
</gene>
<proteinExistence type="predicted"/>
<comment type="subcellular location">
    <subcellularLocation>
        <location evidence="1">Cell envelope</location>
    </subcellularLocation>
</comment>